<dbReference type="Proteomes" id="UP000245207">
    <property type="component" value="Unassembled WGS sequence"/>
</dbReference>
<keyword evidence="1" id="KW-0695">RNA-directed DNA polymerase</keyword>
<evidence type="ECO:0000313" key="1">
    <source>
        <dbReference type="EMBL" id="PWA63048.1"/>
    </source>
</evidence>
<evidence type="ECO:0000313" key="2">
    <source>
        <dbReference type="Proteomes" id="UP000245207"/>
    </source>
</evidence>
<name>A0A2U1MP79_ARTAN</name>
<sequence length="128" mass="14815">MLDLRQKIRPKIWRIIGNGEKINVWYDQWNSVGFLSDIIATRSIYNARLFEEKSIKEVIFNDHWRWPDDWKELYPALAHVKVPNLNPLKEDVSKWMEADGKGAWITNLLTLGVPGEATNEGSCSVQCS</sequence>
<proteinExistence type="predicted"/>
<keyword evidence="1" id="KW-0548">Nucleotidyltransferase</keyword>
<reference evidence="1 2" key="1">
    <citation type="journal article" date="2018" name="Mol. Plant">
        <title>The genome of Artemisia annua provides insight into the evolution of Asteraceae family and artemisinin biosynthesis.</title>
        <authorList>
            <person name="Shen Q."/>
            <person name="Zhang L."/>
            <person name="Liao Z."/>
            <person name="Wang S."/>
            <person name="Yan T."/>
            <person name="Shi P."/>
            <person name="Liu M."/>
            <person name="Fu X."/>
            <person name="Pan Q."/>
            <person name="Wang Y."/>
            <person name="Lv Z."/>
            <person name="Lu X."/>
            <person name="Zhang F."/>
            <person name="Jiang W."/>
            <person name="Ma Y."/>
            <person name="Chen M."/>
            <person name="Hao X."/>
            <person name="Li L."/>
            <person name="Tang Y."/>
            <person name="Lv G."/>
            <person name="Zhou Y."/>
            <person name="Sun X."/>
            <person name="Brodelius P.E."/>
            <person name="Rose J.K.C."/>
            <person name="Tang K."/>
        </authorList>
    </citation>
    <scope>NUCLEOTIDE SEQUENCE [LARGE SCALE GENOMIC DNA]</scope>
    <source>
        <strain evidence="2">cv. Huhao1</strain>
        <tissue evidence="1">Leaf</tissue>
    </source>
</reference>
<dbReference type="GO" id="GO:0003964">
    <property type="term" value="F:RNA-directed DNA polymerase activity"/>
    <property type="evidence" value="ECO:0007669"/>
    <property type="project" value="UniProtKB-KW"/>
</dbReference>
<dbReference type="AlphaFoldDB" id="A0A2U1MP79"/>
<dbReference type="EMBL" id="PKPP01004723">
    <property type="protein sequence ID" value="PWA63048.1"/>
    <property type="molecule type" value="Genomic_DNA"/>
</dbReference>
<accession>A0A2U1MP79</accession>
<organism evidence="1 2">
    <name type="scientific">Artemisia annua</name>
    <name type="common">Sweet wormwood</name>
    <dbReference type="NCBI Taxonomy" id="35608"/>
    <lineage>
        <taxon>Eukaryota</taxon>
        <taxon>Viridiplantae</taxon>
        <taxon>Streptophyta</taxon>
        <taxon>Embryophyta</taxon>
        <taxon>Tracheophyta</taxon>
        <taxon>Spermatophyta</taxon>
        <taxon>Magnoliopsida</taxon>
        <taxon>eudicotyledons</taxon>
        <taxon>Gunneridae</taxon>
        <taxon>Pentapetalae</taxon>
        <taxon>asterids</taxon>
        <taxon>campanulids</taxon>
        <taxon>Asterales</taxon>
        <taxon>Asteraceae</taxon>
        <taxon>Asteroideae</taxon>
        <taxon>Anthemideae</taxon>
        <taxon>Artemisiinae</taxon>
        <taxon>Artemisia</taxon>
    </lineage>
</organism>
<comment type="caution">
    <text evidence="1">The sequence shown here is derived from an EMBL/GenBank/DDBJ whole genome shotgun (WGS) entry which is preliminary data.</text>
</comment>
<dbReference type="OrthoDB" id="1748554at2759"/>
<keyword evidence="1" id="KW-0808">Transferase</keyword>
<keyword evidence="2" id="KW-1185">Reference proteome</keyword>
<protein>
    <submittedName>
        <fullName evidence="1">Reverse transcriptase domain, Reverse transcriptase zinc-binding domain protein</fullName>
    </submittedName>
</protein>
<gene>
    <name evidence="1" type="ORF">CTI12_AA356700</name>
</gene>